<accession>A0AC61RGD5</accession>
<protein>
    <submittedName>
        <fullName evidence="1">Addiction module antidote protein, HigA family</fullName>
    </submittedName>
</protein>
<reference evidence="1" key="1">
    <citation type="submission" date="2019-04" db="EMBL/GenBank/DDBJ databases">
        <title>Microbes associate with the intestines of laboratory mice.</title>
        <authorList>
            <person name="Navarre W."/>
            <person name="Wong E."/>
            <person name="Huang K."/>
            <person name="Tropini C."/>
            <person name="Ng K."/>
            <person name="Yu B."/>
        </authorList>
    </citation>
    <scope>NUCLEOTIDE SEQUENCE</scope>
    <source>
        <strain evidence="1">NM04_E33</strain>
    </source>
</reference>
<name>A0AC61RGD5_9BACT</name>
<dbReference type="Proteomes" id="UP000306319">
    <property type="component" value="Unassembled WGS sequence"/>
</dbReference>
<sequence>MDIKLAGIDPNMIANNLTTSRPIHPGEMIKDEIEYRGISQKDLAAEVGIPASVLNAVLNGKRAVTTEYALLLEAALGIEADIWLRQQAEYNKQVVKSDPSFMERINRIRKVAAFL</sequence>
<evidence type="ECO:0000313" key="1">
    <source>
        <dbReference type="EMBL" id="TGY78486.1"/>
    </source>
</evidence>
<organism evidence="1 2">
    <name type="scientific">Lepagella muris</name>
    <dbReference type="NCBI Taxonomy" id="3032870"/>
    <lineage>
        <taxon>Bacteria</taxon>
        <taxon>Pseudomonadati</taxon>
        <taxon>Bacteroidota</taxon>
        <taxon>Bacteroidia</taxon>
        <taxon>Bacteroidales</taxon>
        <taxon>Muribaculaceae</taxon>
        <taxon>Lepagella</taxon>
    </lineage>
</organism>
<comment type="caution">
    <text evidence="1">The sequence shown here is derived from an EMBL/GenBank/DDBJ whole genome shotgun (WGS) entry which is preliminary data.</text>
</comment>
<keyword evidence="2" id="KW-1185">Reference proteome</keyword>
<dbReference type="EMBL" id="SRYB01000013">
    <property type="protein sequence ID" value="TGY78486.1"/>
    <property type="molecule type" value="Genomic_DNA"/>
</dbReference>
<gene>
    <name evidence="1" type="primary">higA</name>
    <name evidence="1" type="ORF">E5331_10365</name>
</gene>
<proteinExistence type="predicted"/>
<evidence type="ECO:0000313" key="2">
    <source>
        <dbReference type="Proteomes" id="UP000306319"/>
    </source>
</evidence>